<dbReference type="PANTHER" id="PTHR43408">
    <property type="entry name" value="FMN REDUCTASE (NADPH)"/>
    <property type="match status" value="1"/>
</dbReference>
<reference evidence="6 7" key="1">
    <citation type="submission" date="2021-12" db="EMBL/GenBank/DDBJ databases">
        <title>Discovery of the Pendulisporaceae a myxobacterial family with distinct sporulation behavior and unique specialized metabolism.</title>
        <authorList>
            <person name="Garcia R."/>
            <person name="Popoff A."/>
            <person name="Bader C.D."/>
            <person name="Loehr J."/>
            <person name="Walesch S."/>
            <person name="Walt C."/>
            <person name="Boldt J."/>
            <person name="Bunk B."/>
            <person name="Haeckl F.J.F.P.J."/>
            <person name="Gunesch A.P."/>
            <person name="Birkelbach J."/>
            <person name="Nuebel U."/>
            <person name="Pietschmann T."/>
            <person name="Bach T."/>
            <person name="Mueller R."/>
        </authorList>
    </citation>
    <scope>NUCLEOTIDE SEQUENCE [LARGE SCALE GENOMIC DNA]</scope>
    <source>
        <strain evidence="6 7">MSr12523</strain>
    </source>
</reference>
<sequence length="197" mass="21193">MSEPFSIAIITGSPVRPSRVEGLAELMEQRLLREGFRVRMLHVRDLPAKALLHAEFNDPAIKEATRRVAQADGVIAVSPVYKAAYSGMLKAFIDLLPQFALRDKVVLPLLVGGTTAHVLAIDYAVRPMLQSLDPRLIVSGLFALDKSIEVGEGPVKLCPEVATRLEQITQAFIDGLRAHGSFTNAAAAVEGLTALAG</sequence>
<dbReference type="InterPro" id="IPR005025">
    <property type="entry name" value="FMN_Rdtase-like_dom"/>
</dbReference>
<dbReference type="InterPro" id="IPR029039">
    <property type="entry name" value="Flavoprotein-like_sf"/>
</dbReference>
<protein>
    <submittedName>
        <fullName evidence="6">NADPH-dependent FMN reductase</fullName>
        <ecNumber evidence="6">1.5.1.38</ecNumber>
    </submittedName>
</protein>
<evidence type="ECO:0000256" key="2">
    <source>
        <dbReference type="ARBA" id="ARBA00022630"/>
    </source>
</evidence>
<dbReference type="SUPFAM" id="SSF52218">
    <property type="entry name" value="Flavoproteins"/>
    <property type="match status" value="1"/>
</dbReference>
<keyword evidence="7" id="KW-1185">Reference proteome</keyword>
<dbReference type="Pfam" id="PF03358">
    <property type="entry name" value="FMN_red"/>
    <property type="match status" value="1"/>
</dbReference>
<evidence type="ECO:0000256" key="4">
    <source>
        <dbReference type="ARBA" id="ARBA00023002"/>
    </source>
</evidence>
<evidence type="ECO:0000256" key="1">
    <source>
        <dbReference type="ARBA" id="ARBA00005990"/>
    </source>
</evidence>
<evidence type="ECO:0000259" key="5">
    <source>
        <dbReference type="Pfam" id="PF03358"/>
    </source>
</evidence>
<dbReference type="InterPro" id="IPR020048">
    <property type="entry name" value="NADPH-dep_FMN_reduc_SsuE"/>
</dbReference>
<comment type="similarity">
    <text evidence="1">Belongs to the SsuE family.</text>
</comment>
<keyword evidence="2" id="KW-0285">Flavoprotein</keyword>
<organism evidence="6 7">
    <name type="scientific">Pendulispora brunnea</name>
    <dbReference type="NCBI Taxonomy" id="2905690"/>
    <lineage>
        <taxon>Bacteria</taxon>
        <taxon>Pseudomonadati</taxon>
        <taxon>Myxococcota</taxon>
        <taxon>Myxococcia</taxon>
        <taxon>Myxococcales</taxon>
        <taxon>Sorangiineae</taxon>
        <taxon>Pendulisporaceae</taxon>
        <taxon>Pendulispora</taxon>
    </lineage>
</organism>
<dbReference type="Gene3D" id="3.40.50.360">
    <property type="match status" value="1"/>
</dbReference>
<keyword evidence="4 6" id="KW-0560">Oxidoreductase</keyword>
<accession>A0ABZ2KCY5</accession>
<dbReference type="EMBL" id="CP089982">
    <property type="protein sequence ID" value="WXA96553.1"/>
    <property type="molecule type" value="Genomic_DNA"/>
</dbReference>
<gene>
    <name evidence="6" type="primary">ssuE</name>
    <name evidence="6" type="ORF">LZC95_06835</name>
</gene>
<dbReference type="EC" id="1.5.1.38" evidence="6"/>
<name>A0ABZ2KCY5_9BACT</name>
<proteinExistence type="inferred from homology"/>
<dbReference type="PANTHER" id="PTHR43408:SF1">
    <property type="entry name" value="FMN REDUCTASE (NADPH)"/>
    <property type="match status" value="1"/>
</dbReference>
<keyword evidence="3" id="KW-0288">FMN</keyword>
<evidence type="ECO:0000313" key="6">
    <source>
        <dbReference type="EMBL" id="WXA96553.1"/>
    </source>
</evidence>
<dbReference type="NCBIfam" id="TIGR03567">
    <property type="entry name" value="FMN_reduc_SsuE"/>
    <property type="match status" value="1"/>
</dbReference>
<dbReference type="Proteomes" id="UP001379533">
    <property type="component" value="Chromosome"/>
</dbReference>
<dbReference type="GO" id="GO:0052873">
    <property type="term" value="F:FMN reductase (NADPH) activity"/>
    <property type="evidence" value="ECO:0007669"/>
    <property type="project" value="UniProtKB-EC"/>
</dbReference>
<dbReference type="InterPro" id="IPR051814">
    <property type="entry name" value="NAD(P)H-dep_FMN_reductase"/>
</dbReference>
<feature type="domain" description="NADPH-dependent FMN reductase-like" evidence="5">
    <location>
        <begin position="7"/>
        <end position="146"/>
    </location>
</feature>
<evidence type="ECO:0000313" key="7">
    <source>
        <dbReference type="Proteomes" id="UP001379533"/>
    </source>
</evidence>
<evidence type="ECO:0000256" key="3">
    <source>
        <dbReference type="ARBA" id="ARBA00022643"/>
    </source>
</evidence>
<dbReference type="RefSeq" id="WP_394847170.1">
    <property type="nucleotide sequence ID" value="NZ_CP089982.1"/>
</dbReference>